<proteinExistence type="predicted"/>
<evidence type="ECO:0000313" key="2">
    <source>
        <dbReference type="Proteomes" id="UP001215280"/>
    </source>
</evidence>
<name>A0AAD7HGY6_9AGAR</name>
<reference evidence="1" key="1">
    <citation type="submission" date="2023-03" db="EMBL/GenBank/DDBJ databases">
        <title>Massive genome expansion in bonnet fungi (Mycena s.s.) driven by repeated elements and novel gene families across ecological guilds.</title>
        <authorList>
            <consortium name="Lawrence Berkeley National Laboratory"/>
            <person name="Harder C.B."/>
            <person name="Miyauchi S."/>
            <person name="Viragh M."/>
            <person name="Kuo A."/>
            <person name="Thoen E."/>
            <person name="Andreopoulos B."/>
            <person name="Lu D."/>
            <person name="Skrede I."/>
            <person name="Drula E."/>
            <person name="Henrissat B."/>
            <person name="Morin E."/>
            <person name="Kohler A."/>
            <person name="Barry K."/>
            <person name="LaButti K."/>
            <person name="Morin E."/>
            <person name="Salamov A."/>
            <person name="Lipzen A."/>
            <person name="Mereny Z."/>
            <person name="Hegedus B."/>
            <person name="Baldrian P."/>
            <person name="Stursova M."/>
            <person name="Weitz H."/>
            <person name="Taylor A."/>
            <person name="Grigoriev I.V."/>
            <person name="Nagy L.G."/>
            <person name="Martin F."/>
            <person name="Kauserud H."/>
        </authorList>
    </citation>
    <scope>NUCLEOTIDE SEQUENCE</scope>
    <source>
        <strain evidence="1">CBHHK188m</strain>
    </source>
</reference>
<comment type="caution">
    <text evidence="1">The sequence shown here is derived from an EMBL/GenBank/DDBJ whole genome shotgun (WGS) entry which is preliminary data.</text>
</comment>
<dbReference type="EMBL" id="JARJLG010000281">
    <property type="protein sequence ID" value="KAJ7720300.1"/>
    <property type="molecule type" value="Genomic_DNA"/>
</dbReference>
<sequence length="167" mass="18609">MALNGRQLFLAPLSRGGAVLYSYVVHFTAYLGAVTNLIALPCEENAMPGLCHEISSSHKDPARFRCADGFRRRMLCPWAVHVGHRGPRSRGFNGGGWIHSIVSFSLPRSILTVFTVRFWLRHSRPTSPIRLTSAIECGDRDNSCDTALSEYIYVPAMFRMYADAFAA</sequence>
<gene>
    <name evidence="1" type="ORF">DFH07DRAFT_308857</name>
</gene>
<dbReference type="AlphaFoldDB" id="A0AAD7HGY6"/>
<protein>
    <submittedName>
        <fullName evidence="1">Uncharacterized protein</fullName>
    </submittedName>
</protein>
<evidence type="ECO:0000313" key="1">
    <source>
        <dbReference type="EMBL" id="KAJ7720300.1"/>
    </source>
</evidence>
<keyword evidence="2" id="KW-1185">Reference proteome</keyword>
<dbReference type="Proteomes" id="UP001215280">
    <property type="component" value="Unassembled WGS sequence"/>
</dbReference>
<accession>A0AAD7HGY6</accession>
<organism evidence="1 2">
    <name type="scientific">Mycena maculata</name>
    <dbReference type="NCBI Taxonomy" id="230809"/>
    <lineage>
        <taxon>Eukaryota</taxon>
        <taxon>Fungi</taxon>
        <taxon>Dikarya</taxon>
        <taxon>Basidiomycota</taxon>
        <taxon>Agaricomycotina</taxon>
        <taxon>Agaricomycetes</taxon>
        <taxon>Agaricomycetidae</taxon>
        <taxon>Agaricales</taxon>
        <taxon>Marasmiineae</taxon>
        <taxon>Mycenaceae</taxon>
        <taxon>Mycena</taxon>
    </lineage>
</organism>